<evidence type="ECO:0000313" key="2">
    <source>
        <dbReference type="Proteomes" id="UP000532311"/>
    </source>
</evidence>
<comment type="caution">
    <text evidence="1">The sequence shown here is derived from an EMBL/GenBank/DDBJ whole genome shotgun (WGS) entry which is preliminary data.</text>
</comment>
<organism evidence="1 2">
    <name type="scientific">Fusarium globosum</name>
    <dbReference type="NCBI Taxonomy" id="78864"/>
    <lineage>
        <taxon>Eukaryota</taxon>
        <taxon>Fungi</taxon>
        <taxon>Dikarya</taxon>
        <taxon>Ascomycota</taxon>
        <taxon>Pezizomycotina</taxon>
        <taxon>Sordariomycetes</taxon>
        <taxon>Hypocreomycetidae</taxon>
        <taxon>Hypocreales</taxon>
        <taxon>Nectriaceae</taxon>
        <taxon>Fusarium</taxon>
        <taxon>Fusarium fujikuroi species complex</taxon>
    </lineage>
</organism>
<protein>
    <submittedName>
        <fullName evidence="1">Uncharacterized protein</fullName>
    </submittedName>
</protein>
<dbReference type="AlphaFoldDB" id="A0A8H6DDW3"/>
<name>A0A8H6DDW3_9HYPO</name>
<dbReference type="Proteomes" id="UP000532311">
    <property type="component" value="Unassembled WGS sequence"/>
</dbReference>
<gene>
    <name evidence="1" type="ORF">FGLOB1_4926</name>
</gene>
<sequence>MMDPNLDLYRSILYLGPKDRRQRMQHLPKEELIRVKTLFEREKWAQRLEQAVADRDLVELALTDPVTIQENPPLQKALLGRACYPDDENDMVRRITKGLRRSGESLISSVASFDSNTHLAITKEAWILVYCDLFYIDENNTTLCQVYTSRLQEEELHTRSEQDREVARHDIMKLARRNAKWMMPALEELPDEELPHIEDSFSDTLHEIWKQVSHPPPTWIQHILDAQQPWGFTYYKSQGVEEKYGPTWEDTWNMIIDMPQQSWSSIHCQGKRDEFMALKTEDWATPPPCKGLTEEDAFRKHFREHRKSLSSPGILQNTFIVVPIEIIPDDPDNEDLEPSWVWAYDAHWGSDSRETICNGEKYQGRIKVPITALEAWFYAARWEGGGVSLRDMWLKAQKHKGNLWICHSKDLEEWDHEPDFIEKRNFNLKSLKNHEVTAADRGLGLPTGLVLINFRVMVIYLGRAVVVAIIVHKELAIVIIGFEQGLSLASVD</sequence>
<evidence type="ECO:0000313" key="1">
    <source>
        <dbReference type="EMBL" id="KAF5711567.1"/>
    </source>
</evidence>
<proteinExistence type="predicted"/>
<dbReference type="EMBL" id="JAAQPF010000190">
    <property type="protein sequence ID" value="KAF5711567.1"/>
    <property type="molecule type" value="Genomic_DNA"/>
</dbReference>
<accession>A0A8H6DDW3</accession>
<reference evidence="1 2" key="1">
    <citation type="submission" date="2020-05" db="EMBL/GenBank/DDBJ databases">
        <title>Identification and distribution of gene clusters putatively required for synthesis of sphingolipid metabolism inhibitors in phylogenetically diverse species of the filamentous fungus Fusarium.</title>
        <authorList>
            <person name="Kim H.-S."/>
            <person name="Busman M."/>
            <person name="Brown D.W."/>
            <person name="Divon H."/>
            <person name="Uhlig S."/>
            <person name="Proctor R.H."/>
        </authorList>
    </citation>
    <scope>NUCLEOTIDE SEQUENCE [LARGE SCALE GENOMIC DNA]</scope>
    <source>
        <strain evidence="1 2">NRRL 26131</strain>
    </source>
</reference>
<keyword evidence="2" id="KW-1185">Reference proteome</keyword>